<dbReference type="RefSeq" id="WP_189203077.1">
    <property type="nucleotide sequence ID" value="NZ_BMQQ01000016.1"/>
</dbReference>
<organism evidence="2 3">
    <name type="scientific">Streptomyces purpureus</name>
    <dbReference type="NCBI Taxonomy" id="1951"/>
    <lineage>
        <taxon>Bacteria</taxon>
        <taxon>Bacillati</taxon>
        <taxon>Actinomycetota</taxon>
        <taxon>Actinomycetes</taxon>
        <taxon>Kitasatosporales</taxon>
        <taxon>Streptomycetaceae</taxon>
        <taxon>Streptomyces</taxon>
    </lineage>
</organism>
<feature type="coiled-coil region" evidence="1">
    <location>
        <begin position="37"/>
        <end position="64"/>
    </location>
</feature>
<dbReference type="Proteomes" id="UP000619486">
    <property type="component" value="Unassembled WGS sequence"/>
</dbReference>
<evidence type="ECO:0000313" key="2">
    <source>
        <dbReference type="EMBL" id="GGT43603.1"/>
    </source>
</evidence>
<keyword evidence="1" id="KW-0175">Coiled coil</keyword>
<name>A0A918H7U8_9ACTN</name>
<accession>A0A918H7U8</accession>
<reference evidence="2" key="1">
    <citation type="journal article" date="2014" name="Int. J. Syst. Evol. Microbiol.">
        <title>Complete genome sequence of Corynebacterium casei LMG S-19264T (=DSM 44701T), isolated from a smear-ripened cheese.</title>
        <authorList>
            <consortium name="US DOE Joint Genome Institute (JGI-PGF)"/>
            <person name="Walter F."/>
            <person name="Albersmeier A."/>
            <person name="Kalinowski J."/>
            <person name="Ruckert C."/>
        </authorList>
    </citation>
    <scope>NUCLEOTIDE SEQUENCE</scope>
    <source>
        <strain evidence="2">JCM 3172</strain>
    </source>
</reference>
<reference evidence="2" key="2">
    <citation type="submission" date="2020-09" db="EMBL/GenBank/DDBJ databases">
        <authorList>
            <person name="Sun Q."/>
            <person name="Ohkuma M."/>
        </authorList>
    </citation>
    <scope>NUCLEOTIDE SEQUENCE</scope>
    <source>
        <strain evidence="2">JCM 3172</strain>
    </source>
</reference>
<gene>
    <name evidence="2" type="ORF">GCM10014713_41650</name>
</gene>
<evidence type="ECO:0000313" key="3">
    <source>
        <dbReference type="Proteomes" id="UP000619486"/>
    </source>
</evidence>
<dbReference type="EMBL" id="BMQQ01000016">
    <property type="protein sequence ID" value="GGT43603.1"/>
    <property type="molecule type" value="Genomic_DNA"/>
</dbReference>
<dbReference type="AlphaFoldDB" id="A0A918H7U8"/>
<evidence type="ECO:0000256" key="1">
    <source>
        <dbReference type="SAM" id="Coils"/>
    </source>
</evidence>
<sequence>MRLPFVSRRAFSALALAHSVVLKQLAEAENAARRLPQNEIEMERNDLRRRVKDLVATVDQLRAGVVDDAQTAELRRQLAVERRANCGLEQRLYEMTLANQLHDRLDAPNEEEAK</sequence>
<proteinExistence type="predicted"/>
<comment type="caution">
    <text evidence="2">The sequence shown here is derived from an EMBL/GenBank/DDBJ whole genome shotgun (WGS) entry which is preliminary data.</text>
</comment>
<keyword evidence="3" id="KW-1185">Reference proteome</keyword>
<protein>
    <submittedName>
        <fullName evidence="2">Uncharacterized protein</fullName>
    </submittedName>
</protein>